<evidence type="ECO:0000313" key="2">
    <source>
        <dbReference type="EMBL" id="GED24644.1"/>
    </source>
</evidence>
<dbReference type="PANTHER" id="PTHR21666">
    <property type="entry name" value="PEPTIDASE-RELATED"/>
    <property type="match status" value="1"/>
</dbReference>
<dbReference type="Pfam" id="PF01476">
    <property type="entry name" value="LysM"/>
    <property type="match status" value="1"/>
</dbReference>
<dbReference type="Gene3D" id="3.30.457.10">
    <property type="entry name" value="Copper amine oxidase-like, N-terminal domain"/>
    <property type="match status" value="1"/>
</dbReference>
<dbReference type="Pfam" id="PF07833">
    <property type="entry name" value="Cu_amine_oxidN1"/>
    <property type="match status" value="1"/>
</dbReference>
<dbReference type="InterPro" id="IPR011055">
    <property type="entry name" value="Dup_hybrid_motif"/>
</dbReference>
<dbReference type="InterPro" id="IPR012854">
    <property type="entry name" value="Cu_amine_oxidase-like_N"/>
</dbReference>
<sequence>MNCWLHKRSRLRSAGILGAFFACLGLWLSGGLASTAAAKEPGPVISLVVDGKGVESDVLPLRQNGRMLVPIRVIAEATGSQVEYDAEQQRVSFGQKGKHVSLDVNSRLAYVNGERVTLEAPPIIVNQRTLVPLRFVSEALGYQVEWDATSSVAHVQTKPVEDRAVTVEEAANPYVVQPNDTLGAIALRHGTTMSAIKKNNYLSSDQLTIGQILFLPHAAKKAEHPLADKVGDKRLLGQEYLFPFNDASWYEPYGDSFGSDREWTESHNGSVRRHEGIDIMAPKGTPIYSVSDGTINRVGWNTYGGWRINITDKNGQFRMYYAHLSAYAPGLRVGGTVKAGQLIGFVGDTGYGGPGTVGMFAPHLHFGLYRNDNGRAVDPYDYLRYWEQNKVVSLFG</sequence>
<organism evidence="3 4">
    <name type="scientific">Brevibacillus agri</name>
    <dbReference type="NCBI Taxonomy" id="51101"/>
    <lineage>
        <taxon>Bacteria</taxon>
        <taxon>Bacillati</taxon>
        <taxon>Bacillota</taxon>
        <taxon>Bacilli</taxon>
        <taxon>Bacillales</taxon>
        <taxon>Paenibacillaceae</taxon>
        <taxon>Brevibacillus</taxon>
    </lineage>
</organism>
<evidence type="ECO:0000313" key="3">
    <source>
        <dbReference type="EMBL" id="RNB60362.1"/>
    </source>
</evidence>
<dbReference type="RefSeq" id="WP_005834117.1">
    <property type="nucleotide sequence ID" value="NZ_BJOD01000005.1"/>
</dbReference>
<dbReference type="InterPro" id="IPR050570">
    <property type="entry name" value="Cell_wall_metabolism_enzyme"/>
</dbReference>
<accession>A0A3M8BAQ2</accession>
<dbReference type="SUPFAM" id="SSF51261">
    <property type="entry name" value="Duplicated hybrid motif"/>
    <property type="match status" value="1"/>
</dbReference>
<reference evidence="3 4" key="1">
    <citation type="submission" date="2018-10" db="EMBL/GenBank/DDBJ databases">
        <title>Phylogenomics of Brevibacillus.</title>
        <authorList>
            <person name="Dunlap C."/>
        </authorList>
    </citation>
    <scope>NUCLEOTIDE SEQUENCE [LARGE SCALE GENOMIC DNA]</scope>
    <source>
        <strain evidence="3 4">NRRL NRS 1219</strain>
    </source>
</reference>
<proteinExistence type="predicted"/>
<dbReference type="Gene3D" id="2.70.70.10">
    <property type="entry name" value="Glucose Permease (Domain IIA)"/>
    <property type="match status" value="1"/>
</dbReference>
<dbReference type="Gene3D" id="3.10.350.10">
    <property type="entry name" value="LysM domain"/>
    <property type="match status" value="1"/>
</dbReference>
<dbReference type="PROSITE" id="PS51782">
    <property type="entry name" value="LYSM"/>
    <property type="match status" value="1"/>
</dbReference>
<keyword evidence="5" id="KW-1185">Reference proteome</keyword>
<reference evidence="2 5" key="2">
    <citation type="submission" date="2019-06" db="EMBL/GenBank/DDBJ databases">
        <title>Whole genome shotgun sequence of Brevibacillus agri NBRC 15538.</title>
        <authorList>
            <person name="Hosoyama A."/>
            <person name="Uohara A."/>
            <person name="Ohji S."/>
            <person name="Ichikawa N."/>
        </authorList>
    </citation>
    <scope>NUCLEOTIDE SEQUENCE [LARGE SCALE GENOMIC DNA]</scope>
    <source>
        <strain evidence="2 5">NBRC 15538</strain>
    </source>
</reference>
<dbReference type="GO" id="GO:0004222">
    <property type="term" value="F:metalloendopeptidase activity"/>
    <property type="evidence" value="ECO:0007669"/>
    <property type="project" value="TreeGrafter"/>
</dbReference>
<dbReference type="OrthoDB" id="9810477at2"/>
<evidence type="ECO:0000259" key="1">
    <source>
        <dbReference type="PROSITE" id="PS51782"/>
    </source>
</evidence>
<dbReference type="InterPro" id="IPR036779">
    <property type="entry name" value="LysM_dom_sf"/>
</dbReference>
<name>A0A3M8BAQ2_9BACL</name>
<dbReference type="SUPFAM" id="SSF54106">
    <property type="entry name" value="LysM domain"/>
    <property type="match status" value="1"/>
</dbReference>
<dbReference type="InterPro" id="IPR018392">
    <property type="entry name" value="LysM"/>
</dbReference>
<feature type="domain" description="LysM" evidence="1">
    <location>
        <begin position="172"/>
        <end position="215"/>
    </location>
</feature>
<dbReference type="InterPro" id="IPR016047">
    <property type="entry name" value="M23ase_b-sheet_dom"/>
</dbReference>
<dbReference type="Proteomes" id="UP000276178">
    <property type="component" value="Unassembled WGS sequence"/>
</dbReference>
<dbReference type="Proteomes" id="UP000317180">
    <property type="component" value="Unassembled WGS sequence"/>
</dbReference>
<dbReference type="Pfam" id="PF01551">
    <property type="entry name" value="Peptidase_M23"/>
    <property type="match status" value="1"/>
</dbReference>
<dbReference type="SUPFAM" id="SSF55383">
    <property type="entry name" value="Copper amine oxidase, domain N"/>
    <property type="match status" value="1"/>
</dbReference>
<protein>
    <submittedName>
        <fullName evidence="3">LysM peptidoglycan-binding domain-containing protein</fullName>
    </submittedName>
</protein>
<dbReference type="PROSITE" id="PS51257">
    <property type="entry name" value="PROKAR_LIPOPROTEIN"/>
    <property type="match status" value="1"/>
</dbReference>
<dbReference type="InterPro" id="IPR036582">
    <property type="entry name" value="Mao_N_sf"/>
</dbReference>
<dbReference type="GeneID" id="82811312"/>
<dbReference type="CDD" id="cd00118">
    <property type="entry name" value="LysM"/>
    <property type="match status" value="1"/>
</dbReference>
<dbReference type="PANTHER" id="PTHR21666:SF270">
    <property type="entry name" value="MUREIN HYDROLASE ACTIVATOR ENVC"/>
    <property type="match status" value="1"/>
</dbReference>
<dbReference type="EMBL" id="BJOD01000005">
    <property type="protein sequence ID" value="GED24644.1"/>
    <property type="molecule type" value="Genomic_DNA"/>
</dbReference>
<comment type="caution">
    <text evidence="3">The sequence shown here is derived from an EMBL/GenBank/DDBJ whole genome shotgun (WGS) entry which is preliminary data.</text>
</comment>
<evidence type="ECO:0000313" key="4">
    <source>
        <dbReference type="Proteomes" id="UP000276178"/>
    </source>
</evidence>
<gene>
    <name evidence="2" type="ORF">BAG01nite_07460</name>
    <name evidence="3" type="ORF">EB820_02235</name>
</gene>
<dbReference type="SMART" id="SM00257">
    <property type="entry name" value="LysM"/>
    <property type="match status" value="1"/>
</dbReference>
<dbReference type="EMBL" id="RHHN01000009">
    <property type="protein sequence ID" value="RNB60362.1"/>
    <property type="molecule type" value="Genomic_DNA"/>
</dbReference>
<evidence type="ECO:0000313" key="5">
    <source>
        <dbReference type="Proteomes" id="UP000317180"/>
    </source>
</evidence>
<dbReference type="AlphaFoldDB" id="A0A3M8BAQ2"/>
<dbReference type="CDD" id="cd12797">
    <property type="entry name" value="M23_peptidase"/>
    <property type="match status" value="1"/>
</dbReference>